<evidence type="ECO:0000256" key="1">
    <source>
        <dbReference type="ARBA" id="ARBA00004191"/>
    </source>
</evidence>
<dbReference type="Gene3D" id="2.40.128.130">
    <property type="entry name" value="Autotransporter beta-domain"/>
    <property type="match status" value="1"/>
</dbReference>
<evidence type="ECO:0000256" key="10">
    <source>
        <dbReference type="ARBA" id="ARBA00023237"/>
    </source>
</evidence>
<evidence type="ECO:0000256" key="5">
    <source>
        <dbReference type="ARBA" id="ARBA00022512"/>
    </source>
</evidence>
<dbReference type="Pfam" id="PF07548">
    <property type="entry name" value="ChlamPMP_M"/>
    <property type="match status" value="1"/>
</dbReference>
<keyword evidence="7" id="KW-0812">Transmembrane</keyword>
<keyword evidence="13" id="KW-1185">Reference proteome</keyword>
<evidence type="ECO:0000256" key="2">
    <source>
        <dbReference type="ARBA" id="ARBA00004416"/>
    </source>
</evidence>
<evidence type="ECO:0000256" key="3">
    <source>
        <dbReference type="ARBA" id="ARBA00007542"/>
    </source>
</evidence>
<keyword evidence="9" id="KW-0472">Membrane</keyword>
<protein>
    <submittedName>
        <fullName evidence="12">Autotransporter beta-domain protein</fullName>
    </submittedName>
</protein>
<evidence type="ECO:0000313" key="13">
    <source>
        <dbReference type="Proteomes" id="UP000016064"/>
    </source>
</evidence>
<dbReference type="PROSITE" id="PS51208">
    <property type="entry name" value="AUTOTRANSPORTER"/>
    <property type="match status" value="1"/>
</dbReference>
<comment type="caution">
    <text evidence="12">The sequence shown here is derived from an EMBL/GenBank/DDBJ whole genome shotgun (WGS) entry which is preliminary data.</text>
</comment>
<evidence type="ECO:0000256" key="4">
    <source>
        <dbReference type="ARBA" id="ARBA00022452"/>
    </source>
</evidence>
<dbReference type="Proteomes" id="UP000016064">
    <property type="component" value="Unassembled WGS sequence"/>
</dbReference>
<dbReference type="Pfam" id="PF02415">
    <property type="entry name" value="Chlam_PMP"/>
    <property type="match status" value="3"/>
</dbReference>
<comment type="similarity">
    <text evidence="3">Belongs to the PMP outer membrane protein family.</text>
</comment>
<gene>
    <name evidence="12" type="ORF">H359_0360</name>
</gene>
<keyword evidence="8" id="KW-0732">Signal</keyword>
<dbReference type="InterPro" id="IPR005546">
    <property type="entry name" value="Autotransporte_beta"/>
</dbReference>
<dbReference type="SMART" id="SM00869">
    <property type="entry name" value="Autotransporter"/>
    <property type="match status" value="1"/>
</dbReference>
<keyword evidence="4" id="KW-1134">Transmembrane beta strand</keyword>
<evidence type="ECO:0000256" key="9">
    <source>
        <dbReference type="ARBA" id="ARBA00023136"/>
    </source>
</evidence>
<evidence type="ECO:0000256" key="6">
    <source>
        <dbReference type="ARBA" id="ARBA00022525"/>
    </source>
</evidence>
<proteinExistence type="inferred from homology"/>
<organism evidence="12 13">
    <name type="scientific">Chlamydia ibidis 10-1398/6</name>
    <dbReference type="NCBI Taxonomy" id="1046581"/>
    <lineage>
        <taxon>Bacteria</taxon>
        <taxon>Pseudomonadati</taxon>
        <taxon>Chlamydiota</taxon>
        <taxon>Chlamydiia</taxon>
        <taxon>Chlamydiales</taxon>
        <taxon>Chlamydiaceae</taxon>
        <taxon>Chlamydia/Chlamydophila group</taxon>
        <taxon>Chlamydia</taxon>
    </lineage>
</organism>
<feature type="domain" description="Autotransporter" evidence="11">
    <location>
        <begin position="616"/>
        <end position="897"/>
    </location>
</feature>
<dbReference type="SUPFAM" id="SSF103515">
    <property type="entry name" value="Autotransporter"/>
    <property type="match status" value="1"/>
</dbReference>
<dbReference type="InterPro" id="IPR003368">
    <property type="entry name" value="POMP_repeat"/>
</dbReference>
<comment type="subcellular location">
    <subcellularLocation>
        <location evidence="2">Cell outer membrane</location>
        <topology evidence="2">Peripheral membrane protein</topology>
        <orientation evidence="2">Extracellular side</orientation>
    </subcellularLocation>
    <subcellularLocation>
        <location evidence="1">Secreted</location>
        <location evidence="1">Cell wall</location>
    </subcellularLocation>
</comment>
<accession>A0ABN0N0L7</accession>
<sequence>MFSDNSSVMFSGNSSKAHSALTAALHTGSKESAATLQSDGGAVQSTGTLGICNNKNVCFSSNFSTNKGGAISSGSSVIEGNRRSVKFQGNFSADCGGALYSSGSCNIINNIGIVTFTNNTAASTESVAVLATEPTPMHSGGAISCNALTIEGNKGPVIFQSNQSSGSGGAVHATTNLTVQNNGPVSFLNNQSAQSGAISVGTPTAKTVKLNGTSPATSTITLFADYGNIVFDGNVIVSNGTGKEKKSPVVTPERSAFLTTNGTSVQVGARKGYKVSFYDPFTHGSTTQTLTINPNPEHQGTVLLSAANLDWTQYLVKKSSPSPSDMTTTCSGPAELCRGILCIRDGAIFSATKFTQSGGTVLLGNGGKITTTIPAATSPSELNAETNPQIALTCLGIDIDSLTQSLGVPTIEVTQAPAEAAAAALAEKTGTAKAITITSLQLLNSDGNSPYEESPLLAKSFTDMTLLNLTEPTASSPGVGGLAPGVGGALPHTKHSDSENQKLSPVYMQGGTSLQSVSVTLTNIDTSGLSANSLNSQQHYGYQGTWTTEIAESTSGADGARAGGNTKILKASWTPTHYVVNPENTGYIVPNILSQTAFETKAFLSSMDSMFGKGGGKSSGRKIDGQVSGLFIHHGKSKDPKGYHSKTLRYVIGESLEQFNDLTLNFSQTFGHTYENCSQNKVMSHGYLVGLHLRLPRVHQSMHTKGALSYGYFTHHMTSLYPTLLGSSEGRFHGTSWGASMSFYFTGQLPVYFFHSFTHMSPFVQIVGLRSSQPIFEETGDHRRKFKVNKRLYHVAIPVGIEGQNTWHFLKNPAITEARIAYHPVVLKKSIEAQGIMLSNQGSWSVKGAHLTRHAVSVSVKTLTSLSKHLQIAAEYQGEFSNLLRYQNVQLNTKLVF</sequence>
<evidence type="ECO:0000313" key="12">
    <source>
        <dbReference type="EMBL" id="EQM63189.1"/>
    </source>
</evidence>
<keyword evidence="5" id="KW-0134">Cell wall</keyword>
<dbReference type="Pfam" id="PF03797">
    <property type="entry name" value="Autotransporter"/>
    <property type="match status" value="1"/>
</dbReference>
<dbReference type="InterPro" id="IPR011427">
    <property type="entry name" value="Polymorphic_membr_middle"/>
</dbReference>
<dbReference type="EMBL" id="APJW01000001">
    <property type="protein sequence ID" value="EQM63189.1"/>
    <property type="molecule type" value="Genomic_DNA"/>
</dbReference>
<keyword evidence="10" id="KW-0998">Cell outer membrane</keyword>
<evidence type="ECO:0000259" key="11">
    <source>
        <dbReference type="PROSITE" id="PS51208"/>
    </source>
</evidence>
<evidence type="ECO:0000256" key="7">
    <source>
        <dbReference type="ARBA" id="ARBA00022692"/>
    </source>
</evidence>
<keyword evidence="6" id="KW-0964">Secreted</keyword>
<reference evidence="12 13" key="1">
    <citation type="submission" date="2013-07" db="EMBL/GenBank/DDBJ databases">
        <title>Isolation of a new Chlamydia species from the feral Sacred Ibis (Threskiornis aethiopicus): Chlamydia ibidis.</title>
        <authorList>
            <person name="Vorimore F."/>
            <person name="Hsia R.-C."/>
            <person name="Huot-Creasy H."/>
            <person name="Bastian S."/>
            <person name="Deruyter L."/>
            <person name="Passet A."/>
            <person name="Sachse K."/>
            <person name="Bavoil P."/>
            <person name="Myers G."/>
            <person name="Laroucau K."/>
        </authorList>
    </citation>
    <scope>NUCLEOTIDE SEQUENCE [LARGE SCALE GENOMIC DNA]</scope>
    <source>
        <strain evidence="12 13">10-1398/6</strain>
    </source>
</reference>
<name>A0ABN0N0L7_9CHLA</name>
<dbReference type="InterPro" id="IPR036709">
    <property type="entry name" value="Autotransporte_beta_dom_sf"/>
</dbReference>
<dbReference type="NCBIfam" id="TIGR01376">
    <property type="entry name" value="POMP_repeat"/>
    <property type="match status" value="2"/>
</dbReference>
<evidence type="ECO:0000256" key="8">
    <source>
        <dbReference type="ARBA" id="ARBA00022729"/>
    </source>
</evidence>